<dbReference type="Proteomes" id="UP000188320">
    <property type="component" value="Unassembled WGS sequence"/>
</dbReference>
<dbReference type="AlphaFoldDB" id="A0A1R1PYH6"/>
<dbReference type="EMBL" id="LSSK01000024">
    <property type="protein sequence ID" value="OMH86004.1"/>
    <property type="molecule type" value="Genomic_DNA"/>
</dbReference>
<evidence type="ECO:0000256" key="1">
    <source>
        <dbReference type="SAM" id="SignalP"/>
    </source>
</evidence>
<name>A0A1R1PYH6_ZANCU</name>
<comment type="caution">
    <text evidence="2">The sequence shown here is derived from an EMBL/GenBank/DDBJ whole genome shotgun (WGS) entry which is preliminary data.</text>
</comment>
<organism evidence="2 3">
    <name type="scientific">Zancudomyces culisetae</name>
    <name type="common">Gut fungus</name>
    <name type="synonym">Smittium culisetae</name>
    <dbReference type="NCBI Taxonomy" id="1213189"/>
    <lineage>
        <taxon>Eukaryota</taxon>
        <taxon>Fungi</taxon>
        <taxon>Fungi incertae sedis</taxon>
        <taxon>Zoopagomycota</taxon>
        <taxon>Kickxellomycotina</taxon>
        <taxon>Harpellomycetes</taxon>
        <taxon>Harpellales</taxon>
        <taxon>Legeriomycetaceae</taxon>
        <taxon>Zancudomyces</taxon>
    </lineage>
</organism>
<feature type="signal peptide" evidence="1">
    <location>
        <begin position="1"/>
        <end position="25"/>
    </location>
</feature>
<sequence>MKSYPQVQIQIWINLHICLSSLALAVRYATSTTSLNCSGLVKSANKSAALAASFSATHCVSLHASRRKLNDLPIINILRVKSLVMYTGIFRTSIWYRLNHNSSVSISPPSSRTKNSQYGSSSSPATTHCLRIALYGLAACANNVCATCRTIGDPFNVNAYIFDNIIPPSCSPPASPSSTIASKIDPIILNRLIASCNSTYNRLNVNPRKLCPGTSSLAVSACRSSSRAANSLTCFNSSAKPRLKLCCTNPGFRVSIYPDILCTSSPTSNNRSSKCSVGLHTST</sequence>
<gene>
    <name evidence="2" type="ORF">AX774_g423</name>
</gene>
<feature type="chain" id="PRO_5012706515" evidence="1">
    <location>
        <begin position="26"/>
        <end position="283"/>
    </location>
</feature>
<reference evidence="3" key="1">
    <citation type="submission" date="2017-01" db="EMBL/GenBank/DDBJ databases">
        <authorList>
            <person name="Wang Y."/>
            <person name="White M."/>
            <person name="Kvist S."/>
            <person name="Moncalvo J.-M."/>
        </authorList>
    </citation>
    <scope>NUCLEOTIDE SEQUENCE [LARGE SCALE GENOMIC DNA]</scope>
    <source>
        <strain evidence="3">COL-18-3</strain>
    </source>
</reference>
<protein>
    <submittedName>
        <fullName evidence="2">Uncharacterized protein</fullName>
    </submittedName>
</protein>
<keyword evidence="3" id="KW-1185">Reference proteome</keyword>
<evidence type="ECO:0000313" key="3">
    <source>
        <dbReference type="Proteomes" id="UP000188320"/>
    </source>
</evidence>
<evidence type="ECO:0000313" key="2">
    <source>
        <dbReference type="EMBL" id="OMH86004.1"/>
    </source>
</evidence>
<keyword evidence="1" id="KW-0732">Signal</keyword>
<accession>A0A1R1PYH6</accession>
<proteinExistence type="predicted"/>